<evidence type="ECO:0000256" key="1">
    <source>
        <dbReference type="SAM" id="MobiDB-lite"/>
    </source>
</evidence>
<reference evidence="3" key="2">
    <citation type="submission" date="2013-07" db="EMBL/GenBank/DDBJ databases">
        <authorList>
            <consortium name="The Broad Institute Genome Sequencing Platform"/>
            <person name="Cuomo C."/>
            <person name="Litvintseva A."/>
            <person name="Chen Y."/>
            <person name="Heitman J."/>
            <person name="Sun S."/>
            <person name="Springer D."/>
            <person name="Dromer F."/>
            <person name="Young S.K."/>
            <person name="Zeng Q."/>
            <person name="Gargeya S."/>
            <person name="Fitzgerald M."/>
            <person name="Abouelleil A."/>
            <person name="Alvarado L."/>
            <person name="Berlin A.M."/>
            <person name="Chapman S.B."/>
            <person name="Dewar J."/>
            <person name="Goldberg J."/>
            <person name="Griggs A."/>
            <person name="Gujja S."/>
            <person name="Hansen M."/>
            <person name="Howarth C."/>
            <person name="Imamovic A."/>
            <person name="Larimer J."/>
            <person name="McCowan C."/>
            <person name="Murphy C."/>
            <person name="Pearson M."/>
            <person name="Priest M."/>
            <person name="Roberts A."/>
            <person name="Saif S."/>
            <person name="Shea T."/>
            <person name="Sykes S."/>
            <person name="Wortman J."/>
            <person name="Nusbaum C."/>
            <person name="Birren B."/>
        </authorList>
    </citation>
    <scope>NUCLEOTIDE SEQUENCE</scope>
    <source>
        <strain evidence="3">CBS 10117</strain>
    </source>
</reference>
<dbReference type="EMBL" id="KI894027">
    <property type="protein sequence ID" value="OBR89183.1"/>
    <property type="molecule type" value="Genomic_DNA"/>
</dbReference>
<evidence type="ECO:0000313" key="2">
    <source>
        <dbReference type="EMBL" id="OBR89183.1"/>
    </source>
</evidence>
<reference evidence="2" key="1">
    <citation type="submission" date="2013-07" db="EMBL/GenBank/DDBJ databases">
        <title>The Genome Sequence of Cryptococcus dejecticola CBS10117.</title>
        <authorList>
            <consortium name="The Broad Institute Genome Sequencing Platform"/>
            <person name="Cuomo C."/>
            <person name="Litvintseva A."/>
            <person name="Chen Y."/>
            <person name="Heitman J."/>
            <person name="Sun S."/>
            <person name="Springer D."/>
            <person name="Dromer F."/>
            <person name="Young S.K."/>
            <person name="Zeng Q."/>
            <person name="Gargeya S."/>
            <person name="Fitzgerald M."/>
            <person name="Abouelleil A."/>
            <person name="Alvarado L."/>
            <person name="Berlin A.M."/>
            <person name="Chapman S.B."/>
            <person name="Dewar J."/>
            <person name="Goldberg J."/>
            <person name="Griggs A."/>
            <person name="Gujja S."/>
            <person name="Hansen M."/>
            <person name="Howarth C."/>
            <person name="Imamovic A."/>
            <person name="Larimer J."/>
            <person name="McCowan C."/>
            <person name="Murphy C."/>
            <person name="Pearson M."/>
            <person name="Priest M."/>
            <person name="Roberts A."/>
            <person name="Saif S."/>
            <person name="Shea T."/>
            <person name="Sykes S."/>
            <person name="Wortman J."/>
            <person name="Nusbaum C."/>
            <person name="Birren B."/>
        </authorList>
    </citation>
    <scope>NUCLEOTIDE SEQUENCE [LARGE SCALE GENOMIC DNA]</scope>
    <source>
        <strain evidence="2">CBS 10117</strain>
    </source>
</reference>
<accession>A0A1A6AGP8</accession>
<name>A0A1A6AGP8_9TREE</name>
<feature type="region of interest" description="Disordered" evidence="1">
    <location>
        <begin position="138"/>
        <end position="171"/>
    </location>
</feature>
<gene>
    <name evidence="2" type="ORF">I303_01007</name>
    <name evidence="3" type="ORF">I303_101003</name>
</gene>
<dbReference type="OrthoDB" id="2564882at2759"/>
<feature type="compositionally biased region" description="Low complexity" evidence="1">
    <location>
        <begin position="233"/>
        <end position="244"/>
    </location>
</feature>
<dbReference type="AlphaFoldDB" id="A0A1A6AGP8"/>
<dbReference type="KEGG" id="kdj:28964706"/>
<sequence length="517" mass="55067">MPLEGGSIYYCITGYGATIRSTQTDRNGLNLTVTPPPFAASQRLPYTPQFARPEITGPGSGASSIGPAGGPASAAAAAIIPPAPGGIADPHRAIPALAEAGYTAPNLRPAAISIDPRLGSGGSIYGGGSMYGGGLRGPPSSSYSYDPPLSAASHHHHHHQHPVPSPVSVVHSEGWQANSLPAPRRGPPLLQAESAIAPSRHHAHHHRAHDDFDDSKSDASYYALPRHGKPRSRSGSIGSLSDSSSPKDHAGIGVHRSRSISGHQRSPSMPAVAHLHSPISPSPLAGNAGLPPHPASIGKSPLSPADPEPGRRHREKASPGPAEEERRPRIHSFVPPEDEERVRDRARERRHSALLHEAERPQLKRQTSGHHHHGHGHGHHRHRSGSHLPVPPPSDYSYSSTAYRERVPSPPPNGLGLHLHPDAASASGRRRALSMQGLDRERPYQIQGYQTPSLAGAGNATVYDDGASLISESKMTFMDGSVAGRTSQYGLPKYPHQPKMDYRRFCVQRGNADVFLD</sequence>
<feature type="compositionally biased region" description="Low complexity" evidence="1">
    <location>
        <begin position="414"/>
        <end position="427"/>
    </location>
</feature>
<dbReference type="Proteomes" id="UP000078595">
    <property type="component" value="Chromosome 1"/>
</dbReference>
<keyword evidence="4" id="KW-1185">Reference proteome</keyword>
<evidence type="ECO:0000313" key="3">
    <source>
        <dbReference type="EMBL" id="WWC58461.1"/>
    </source>
</evidence>
<protein>
    <recommendedName>
        <fullName evidence="5">Velvet domain-containing protein</fullName>
    </recommendedName>
</protein>
<dbReference type="GeneID" id="28964706"/>
<feature type="region of interest" description="Disordered" evidence="1">
    <location>
        <begin position="197"/>
        <end position="433"/>
    </location>
</feature>
<reference evidence="3" key="3">
    <citation type="submission" date="2024-02" db="EMBL/GenBank/DDBJ databases">
        <title>Comparative genomics of Cryptococcus and Kwoniella reveals pathogenesis evolution and contrasting modes of karyotype evolution via chromosome fusion or intercentromeric recombination.</title>
        <authorList>
            <person name="Coelho M.A."/>
            <person name="David-Palma M."/>
            <person name="Shea T."/>
            <person name="Bowers K."/>
            <person name="McGinley-Smith S."/>
            <person name="Mohammad A.W."/>
            <person name="Gnirke A."/>
            <person name="Yurkov A.M."/>
            <person name="Nowrousian M."/>
            <person name="Sun S."/>
            <person name="Cuomo C.A."/>
            <person name="Heitman J."/>
        </authorList>
    </citation>
    <scope>NUCLEOTIDE SEQUENCE</scope>
    <source>
        <strain evidence="3">CBS 10117</strain>
    </source>
</reference>
<dbReference type="VEuPathDB" id="FungiDB:I303_01007"/>
<feature type="compositionally biased region" description="Basic and acidic residues" evidence="1">
    <location>
        <begin position="208"/>
        <end position="217"/>
    </location>
</feature>
<evidence type="ECO:0008006" key="5">
    <source>
        <dbReference type="Google" id="ProtNLM"/>
    </source>
</evidence>
<feature type="compositionally biased region" description="Low complexity" evidence="1">
    <location>
        <begin position="138"/>
        <end position="152"/>
    </location>
</feature>
<proteinExistence type="predicted"/>
<dbReference type="EMBL" id="CP144530">
    <property type="protein sequence ID" value="WWC58461.1"/>
    <property type="molecule type" value="Genomic_DNA"/>
</dbReference>
<feature type="compositionally biased region" description="Basic residues" evidence="1">
    <location>
        <begin position="367"/>
        <end position="385"/>
    </location>
</feature>
<organism evidence="2">
    <name type="scientific">Kwoniella dejecticola CBS 10117</name>
    <dbReference type="NCBI Taxonomy" id="1296121"/>
    <lineage>
        <taxon>Eukaryota</taxon>
        <taxon>Fungi</taxon>
        <taxon>Dikarya</taxon>
        <taxon>Basidiomycota</taxon>
        <taxon>Agaricomycotina</taxon>
        <taxon>Tremellomycetes</taxon>
        <taxon>Tremellales</taxon>
        <taxon>Cryptococcaceae</taxon>
        <taxon>Kwoniella</taxon>
    </lineage>
</organism>
<evidence type="ECO:0000313" key="4">
    <source>
        <dbReference type="Proteomes" id="UP000078595"/>
    </source>
</evidence>
<dbReference type="RefSeq" id="XP_018267025.1">
    <property type="nucleotide sequence ID" value="XM_018404371.1"/>
</dbReference>